<sequence length="82" mass="8992">MSDQLAAPLAALAAFPAQLRAQIQGLDDAALHFRPAPGEWSILEIIGHMIDVSTLWPSRIRHMLASENPQLAAVDPAWVQQR</sequence>
<dbReference type="AlphaFoldDB" id="A0A0P9CTV3"/>
<feature type="non-terminal residue" evidence="2">
    <location>
        <position position="82"/>
    </location>
</feature>
<evidence type="ECO:0000313" key="2">
    <source>
        <dbReference type="EMBL" id="KPV49086.1"/>
    </source>
</evidence>
<evidence type="ECO:0000259" key="1">
    <source>
        <dbReference type="Pfam" id="PF12867"/>
    </source>
</evidence>
<name>A0A0P9CTV3_9CHLR</name>
<reference evidence="2 3" key="1">
    <citation type="submission" date="2015-09" db="EMBL/GenBank/DDBJ databases">
        <title>Draft genome sequence of Kouleothrix aurantiaca JCM 19913.</title>
        <authorList>
            <person name="Hemp J."/>
        </authorList>
    </citation>
    <scope>NUCLEOTIDE SEQUENCE [LARGE SCALE GENOMIC DNA]</scope>
    <source>
        <strain evidence="2 3">COM-B</strain>
    </source>
</reference>
<gene>
    <name evidence="2" type="ORF">SE17_34590</name>
</gene>
<dbReference type="SUPFAM" id="SSF109854">
    <property type="entry name" value="DinB/YfiT-like putative metalloenzymes"/>
    <property type="match status" value="1"/>
</dbReference>
<keyword evidence="3" id="KW-1185">Reference proteome</keyword>
<dbReference type="InterPro" id="IPR034660">
    <property type="entry name" value="DinB/YfiT-like"/>
</dbReference>
<organism evidence="2 3">
    <name type="scientific">Kouleothrix aurantiaca</name>
    <dbReference type="NCBI Taxonomy" id="186479"/>
    <lineage>
        <taxon>Bacteria</taxon>
        <taxon>Bacillati</taxon>
        <taxon>Chloroflexota</taxon>
        <taxon>Chloroflexia</taxon>
        <taxon>Chloroflexales</taxon>
        <taxon>Roseiflexineae</taxon>
        <taxon>Roseiflexaceae</taxon>
        <taxon>Kouleothrix</taxon>
    </lineage>
</organism>
<accession>A0A0P9CTV3</accession>
<dbReference type="Proteomes" id="UP000050509">
    <property type="component" value="Unassembled WGS sequence"/>
</dbReference>
<evidence type="ECO:0000313" key="3">
    <source>
        <dbReference type="Proteomes" id="UP000050509"/>
    </source>
</evidence>
<dbReference type="InterPro" id="IPR024775">
    <property type="entry name" value="DinB-like"/>
</dbReference>
<dbReference type="Pfam" id="PF12867">
    <property type="entry name" value="DinB_2"/>
    <property type="match status" value="1"/>
</dbReference>
<dbReference type="Gene3D" id="1.20.120.450">
    <property type="entry name" value="dinb family like domain"/>
    <property type="match status" value="1"/>
</dbReference>
<feature type="domain" description="DinB-like" evidence="1">
    <location>
        <begin position="13"/>
        <end position="77"/>
    </location>
</feature>
<proteinExistence type="predicted"/>
<comment type="caution">
    <text evidence="2">The sequence shown here is derived from an EMBL/GenBank/DDBJ whole genome shotgun (WGS) entry which is preliminary data.</text>
</comment>
<dbReference type="EMBL" id="LJCR01002206">
    <property type="protein sequence ID" value="KPV49086.1"/>
    <property type="molecule type" value="Genomic_DNA"/>
</dbReference>
<protein>
    <recommendedName>
        <fullName evidence="1">DinB-like domain-containing protein</fullName>
    </recommendedName>
</protein>